<evidence type="ECO:0000313" key="3">
    <source>
        <dbReference type="Proteomes" id="UP000184255"/>
    </source>
</evidence>
<dbReference type="AlphaFoldDB" id="A0A1L7UCS5"/>
<dbReference type="RefSeq" id="XP_041691130.1">
    <property type="nucleotide sequence ID" value="XM_041825784.1"/>
</dbReference>
<gene>
    <name evidence="2" type="ORF">FMAN_05220</name>
</gene>
<protein>
    <submittedName>
        <fullName evidence="2">Uncharacterized protein</fullName>
    </submittedName>
</protein>
<proteinExistence type="predicted"/>
<dbReference type="GeneID" id="65084487"/>
<dbReference type="EMBL" id="FCQH01000023">
    <property type="protein sequence ID" value="CVL08520.1"/>
    <property type="molecule type" value="Genomic_DNA"/>
</dbReference>
<keyword evidence="1" id="KW-0732">Signal</keyword>
<keyword evidence="3" id="KW-1185">Reference proteome</keyword>
<accession>A0A1L7UCS5</accession>
<evidence type="ECO:0000256" key="1">
    <source>
        <dbReference type="SAM" id="SignalP"/>
    </source>
</evidence>
<comment type="caution">
    <text evidence="2">The sequence shown here is derived from an EMBL/GenBank/DDBJ whole genome shotgun (WGS) entry which is preliminary data.</text>
</comment>
<organism evidence="2 3">
    <name type="scientific">Fusarium mangiferae</name>
    <name type="common">Mango malformation disease fungus</name>
    <dbReference type="NCBI Taxonomy" id="192010"/>
    <lineage>
        <taxon>Eukaryota</taxon>
        <taxon>Fungi</taxon>
        <taxon>Dikarya</taxon>
        <taxon>Ascomycota</taxon>
        <taxon>Pezizomycotina</taxon>
        <taxon>Sordariomycetes</taxon>
        <taxon>Hypocreomycetidae</taxon>
        <taxon>Hypocreales</taxon>
        <taxon>Nectriaceae</taxon>
        <taxon>Fusarium</taxon>
        <taxon>Fusarium fujikuroi species complex</taxon>
    </lineage>
</organism>
<dbReference type="VEuPathDB" id="FungiDB:FMAN_05220"/>
<sequence>MKFSTAALTLFLGIALANNTVPMSEDEEIRCQQESSNNGYCCSYADCGFCGFYERCCYKRSGDATDEGHCKCGVNSFPQGTCF</sequence>
<evidence type="ECO:0000313" key="2">
    <source>
        <dbReference type="EMBL" id="CVL08520.1"/>
    </source>
</evidence>
<dbReference type="Proteomes" id="UP000184255">
    <property type="component" value="Unassembled WGS sequence"/>
</dbReference>
<reference evidence="3" key="1">
    <citation type="journal article" date="2016" name="Genome Biol. Evol.">
        <title>Comparative 'omics' of the Fusarium fujikuroi species complex highlights differences in genetic potential and metabolite synthesis.</title>
        <authorList>
            <person name="Niehaus E.-M."/>
            <person name="Muensterkoetter M."/>
            <person name="Proctor R.H."/>
            <person name="Brown D.W."/>
            <person name="Sharon A."/>
            <person name="Idan Y."/>
            <person name="Oren-Young L."/>
            <person name="Sieber C.M."/>
            <person name="Novak O."/>
            <person name="Pencik A."/>
            <person name="Tarkowska D."/>
            <person name="Hromadova K."/>
            <person name="Freeman S."/>
            <person name="Maymon M."/>
            <person name="Elazar M."/>
            <person name="Youssef S.A."/>
            <person name="El-Shabrawy E.S.M."/>
            <person name="Shalaby A.B.A."/>
            <person name="Houterman P."/>
            <person name="Brock N.L."/>
            <person name="Burkhardt I."/>
            <person name="Tsavkelova E.A."/>
            <person name="Dickschat J.S."/>
            <person name="Galuszka P."/>
            <person name="Gueldener U."/>
            <person name="Tudzynski B."/>
        </authorList>
    </citation>
    <scope>NUCLEOTIDE SEQUENCE [LARGE SCALE GENOMIC DNA]</scope>
    <source>
        <strain evidence="3">MRC7560</strain>
    </source>
</reference>
<feature type="signal peptide" evidence="1">
    <location>
        <begin position="1"/>
        <end position="17"/>
    </location>
</feature>
<feature type="chain" id="PRO_5013267633" evidence="1">
    <location>
        <begin position="18"/>
        <end position="83"/>
    </location>
</feature>
<name>A0A1L7UCS5_FUSMA</name>